<protein>
    <recommendedName>
        <fullName evidence="3">DUF1795 domain-containing protein</fullName>
    </recommendedName>
</protein>
<evidence type="ECO:0000313" key="1">
    <source>
        <dbReference type="EMBL" id="GAA4319575.1"/>
    </source>
</evidence>
<sequence length="183" mass="20521">MRTPYLFCLLVLAACSGSPGGARKKAATSPPQQQLGHASRIIDRAAFRLYYPAAWTIDTADDDYDPDALFSIDVSNDNAMSMFFVFDTDIDEDLFVNEQVKEFRNQLLKKSTLTRFREWGRYRGTGVELKGRIMGVFPGRVRIFAHSGAESSFINVEQYFDSDSARVAPGMELIAASFLLKQP</sequence>
<dbReference type="Proteomes" id="UP001501725">
    <property type="component" value="Unassembled WGS sequence"/>
</dbReference>
<dbReference type="PROSITE" id="PS51257">
    <property type="entry name" value="PROKAR_LIPOPROTEIN"/>
    <property type="match status" value="1"/>
</dbReference>
<dbReference type="EMBL" id="BAABGY010000001">
    <property type="protein sequence ID" value="GAA4319575.1"/>
    <property type="molecule type" value="Genomic_DNA"/>
</dbReference>
<reference evidence="2" key="1">
    <citation type="journal article" date="2019" name="Int. J. Syst. Evol. Microbiol.">
        <title>The Global Catalogue of Microorganisms (GCM) 10K type strain sequencing project: providing services to taxonomists for standard genome sequencing and annotation.</title>
        <authorList>
            <consortium name="The Broad Institute Genomics Platform"/>
            <consortium name="The Broad Institute Genome Sequencing Center for Infectious Disease"/>
            <person name="Wu L."/>
            <person name="Ma J."/>
        </authorList>
    </citation>
    <scope>NUCLEOTIDE SEQUENCE [LARGE SCALE GENOMIC DNA]</scope>
    <source>
        <strain evidence="2">JCM 17919</strain>
    </source>
</reference>
<name>A0ABP8G8N2_9BACT</name>
<accession>A0ABP8G8N2</accession>
<gene>
    <name evidence="1" type="ORF">GCM10023184_04370</name>
</gene>
<evidence type="ECO:0000313" key="2">
    <source>
        <dbReference type="Proteomes" id="UP001501725"/>
    </source>
</evidence>
<evidence type="ECO:0008006" key="3">
    <source>
        <dbReference type="Google" id="ProtNLM"/>
    </source>
</evidence>
<comment type="caution">
    <text evidence="1">The sequence shown here is derived from an EMBL/GenBank/DDBJ whole genome shotgun (WGS) entry which is preliminary data.</text>
</comment>
<proteinExistence type="predicted"/>
<organism evidence="1 2">
    <name type="scientific">Flaviaesturariibacter amylovorans</name>
    <dbReference type="NCBI Taxonomy" id="1084520"/>
    <lineage>
        <taxon>Bacteria</taxon>
        <taxon>Pseudomonadati</taxon>
        <taxon>Bacteroidota</taxon>
        <taxon>Chitinophagia</taxon>
        <taxon>Chitinophagales</taxon>
        <taxon>Chitinophagaceae</taxon>
        <taxon>Flaviaestuariibacter</taxon>
    </lineage>
</organism>
<keyword evidence="2" id="KW-1185">Reference proteome</keyword>
<dbReference type="RefSeq" id="WP_345253007.1">
    <property type="nucleotide sequence ID" value="NZ_BAABGY010000001.1"/>
</dbReference>